<dbReference type="InterPro" id="IPR043147">
    <property type="entry name" value="Penicillin_amidase_A-knob"/>
</dbReference>
<dbReference type="Gene3D" id="1.10.1400.10">
    <property type="match status" value="1"/>
</dbReference>
<dbReference type="PANTHER" id="PTHR34218:SF4">
    <property type="entry name" value="ACYL-HOMOSERINE LACTONE ACYLASE QUIP"/>
    <property type="match status" value="1"/>
</dbReference>
<comment type="caution">
    <text evidence="5">The sequence shown here is derived from an EMBL/GenBank/DDBJ whole genome shotgun (WGS) entry which is preliminary data.</text>
</comment>
<dbReference type="Gene3D" id="3.60.20.10">
    <property type="entry name" value="Glutamine Phosphoribosylpyrophosphate, subunit 1, domain 1"/>
    <property type="match status" value="1"/>
</dbReference>
<evidence type="ECO:0000256" key="2">
    <source>
        <dbReference type="ARBA" id="ARBA00022801"/>
    </source>
</evidence>
<feature type="compositionally biased region" description="Basic and acidic residues" evidence="4">
    <location>
        <begin position="653"/>
        <end position="670"/>
    </location>
</feature>
<proteinExistence type="inferred from homology"/>
<accession>A0ABD6ASW0</accession>
<keyword evidence="6" id="KW-1185">Reference proteome</keyword>
<reference evidence="5 6" key="1">
    <citation type="journal article" date="2019" name="Int. J. Syst. Evol. Microbiol.">
        <title>The Global Catalogue of Microorganisms (GCM) 10K type strain sequencing project: providing services to taxonomists for standard genome sequencing and annotation.</title>
        <authorList>
            <consortium name="The Broad Institute Genomics Platform"/>
            <consortium name="The Broad Institute Genome Sequencing Center for Infectious Disease"/>
            <person name="Wu L."/>
            <person name="Ma J."/>
        </authorList>
    </citation>
    <scope>NUCLEOTIDE SEQUENCE [LARGE SCALE GENOMIC DNA]</scope>
    <source>
        <strain evidence="5 6">CGMCC 1.12563</strain>
    </source>
</reference>
<dbReference type="GO" id="GO:0016787">
    <property type="term" value="F:hydrolase activity"/>
    <property type="evidence" value="ECO:0007669"/>
    <property type="project" value="UniProtKB-KW"/>
</dbReference>
<feature type="compositionally biased region" description="Basic and acidic residues" evidence="4">
    <location>
        <begin position="697"/>
        <end position="716"/>
    </location>
</feature>
<dbReference type="Pfam" id="PF01804">
    <property type="entry name" value="Penicil_amidase"/>
    <property type="match status" value="1"/>
</dbReference>
<keyword evidence="2" id="KW-0378">Hydrolase</keyword>
<protein>
    <submittedName>
        <fullName evidence="5">Penicillin acylase family protein</fullName>
    </submittedName>
</protein>
<keyword evidence="3" id="KW-0865">Zymogen</keyword>
<evidence type="ECO:0000256" key="4">
    <source>
        <dbReference type="SAM" id="MobiDB-lite"/>
    </source>
</evidence>
<feature type="region of interest" description="Disordered" evidence="4">
    <location>
        <begin position="684"/>
        <end position="716"/>
    </location>
</feature>
<evidence type="ECO:0000313" key="6">
    <source>
        <dbReference type="Proteomes" id="UP001597187"/>
    </source>
</evidence>
<dbReference type="Gene3D" id="1.10.439.10">
    <property type="entry name" value="Penicillin Amidohydrolase, domain 1"/>
    <property type="match status" value="1"/>
</dbReference>
<feature type="region of interest" description="Disordered" evidence="4">
    <location>
        <begin position="650"/>
        <end position="670"/>
    </location>
</feature>
<dbReference type="InterPro" id="IPR002692">
    <property type="entry name" value="S45"/>
</dbReference>
<dbReference type="AlphaFoldDB" id="A0ABD6ASW0"/>
<evidence type="ECO:0000256" key="3">
    <source>
        <dbReference type="ARBA" id="ARBA00023145"/>
    </source>
</evidence>
<dbReference type="Gene3D" id="2.30.120.10">
    <property type="match status" value="1"/>
</dbReference>
<name>A0ABD6ASW0_9EURY</name>
<evidence type="ECO:0000313" key="5">
    <source>
        <dbReference type="EMBL" id="MFD1512590.1"/>
    </source>
</evidence>
<organism evidence="5 6">
    <name type="scientific">Halomarina rubra</name>
    <dbReference type="NCBI Taxonomy" id="2071873"/>
    <lineage>
        <taxon>Archaea</taxon>
        <taxon>Methanobacteriati</taxon>
        <taxon>Methanobacteriota</taxon>
        <taxon>Stenosarchaea group</taxon>
        <taxon>Halobacteria</taxon>
        <taxon>Halobacteriales</taxon>
        <taxon>Natronomonadaceae</taxon>
        <taxon>Halomarina</taxon>
    </lineage>
</organism>
<comment type="similarity">
    <text evidence="1">Belongs to the peptidase S45 family.</text>
</comment>
<evidence type="ECO:0000256" key="1">
    <source>
        <dbReference type="ARBA" id="ARBA00006586"/>
    </source>
</evidence>
<gene>
    <name evidence="5" type="ORF">ACFSBT_04755</name>
</gene>
<dbReference type="InterPro" id="IPR029055">
    <property type="entry name" value="Ntn_hydrolases_N"/>
</dbReference>
<dbReference type="RefSeq" id="WP_250872560.1">
    <property type="nucleotide sequence ID" value="NZ_JALXFV010000002.1"/>
</dbReference>
<dbReference type="SUPFAM" id="SSF56235">
    <property type="entry name" value="N-terminal nucleophile aminohydrolases (Ntn hydrolases)"/>
    <property type="match status" value="1"/>
</dbReference>
<sequence>MNDETDVELLTDEYGVSHVYADSRYALGYGQGYAQARDRLFQMDVLRHVGYGDSASVLGPSQVASDRQVRRDLYTRAELERQYERVPPEARAVLEGFAAGVNRRRAEAMRDLPAEFLTLGHLPEPWEPLDTVAILAYMIGFFGTFGGHEIGNAARFARLEETLGDRETAYEAYGDLNWLRVPDDHTATLDDAHDGGEDLLPFEAVPDEQLDLASAALGAVPWGEQEGSVFGLQRARGELAGFEWGSNALVVAGEQTETGSPLMFGGPQMGYFRPPVIHEVGLHGAGFDCAGIAVVGTPGVVIGRTPEFAWSVTSGYDDMRDTVAVRLHPTDDDRYYWRGRWREFRTEEVTHSPSRLGALADGQRPAGSETQQLAWIEAGGATMPVVAWNPTERVAWAQRTTTRGQELEAALSWAELGALDSPAEAEAHLAEFPFSFNFLFADDEEVRHLHTGRVPGRPDDVDPRLPVPADAFRWHGTRVGAGLELSGTDPERGYFCQWNNAPATGWRAGDAEGRWGSIHRVDLLDDVVQEHLADGPLSLGSVEAILKEAATRDPVARHSAPILADVARESEDPQVRAMADELDAWHEAGYTWAEGAADPDDPERDGGFDADGDGRYDFAAMAIWEETRQELQARVFGPVLGDLTPELVFDPPLDVHPEENEDPHAGDHARTDRDVALVAALEGETAHDWFETPESADDSRANRDAERSGGGDRDSVVLDAMGAAAETLTEEFDSDDPADWRRDLRTTGFSPMGGLPVCEIPMVNRGSWNQVVSPAEDRGRGVLAPSNVGHLSARDLAGAVRGSVPERLEDQLSLYEEFDYKPFPVARRRVEERAERRTTLDAEPPGRLPRLRGLLGR</sequence>
<feature type="region of interest" description="Disordered" evidence="4">
    <location>
        <begin position="832"/>
        <end position="857"/>
    </location>
</feature>
<dbReference type="Proteomes" id="UP001597187">
    <property type="component" value="Unassembled WGS sequence"/>
</dbReference>
<dbReference type="InterPro" id="IPR043146">
    <property type="entry name" value="Penicillin_amidase_N_B-knob"/>
</dbReference>
<dbReference type="EMBL" id="JBHUDC010000002">
    <property type="protein sequence ID" value="MFD1512590.1"/>
    <property type="molecule type" value="Genomic_DNA"/>
</dbReference>
<dbReference type="InterPro" id="IPR023343">
    <property type="entry name" value="Penicillin_amidase_dom1"/>
</dbReference>
<dbReference type="PANTHER" id="PTHR34218">
    <property type="entry name" value="PEPTIDASE S45 PENICILLIN AMIDASE"/>
    <property type="match status" value="1"/>
</dbReference>